<organism evidence="1 2">
    <name type="scientific">Leptospira johnsonii</name>
    <dbReference type="NCBI Taxonomy" id="1917820"/>
    <lineage>
        <taxon>Bacteria</taxon>
        <taxon>Pseudomonadati</taxon>
        <taxon>Spirochaetota</taxon>
        <taxon>Spirochaetia</taxon>
        <taxon>Leptospirales</taxon>
        <taxon>Leptospiraceae</taxon>
        <taxon>Leptospira</taxon>
    </lineage>
</organism>
<reference evidence="1 2" key="1">
    <citation type="submission" date="2018-02" db="EMBL/GenBank/DDBJ databases">
        <title>Novel Leptospira species isolated from soil and water in Japan.</title>
        <authorList>
            <person name="Nakao R."/>
            <person name="Masuzawa T."/>
        </authorList>
    </citation>
    <scope>NUCLEOTIDE SEQUENCE [LARGE SCALE GENOMIC DNA]</scope>
    <source>
        <strain evidence="1 2">E8</strain>
    </source>
</reference>
<proteinExistence type="predicted"/>
<accession>A0A2P2D7R0</accession>
<evidence type="ECO:0000313" key="1">
    <source>
        <dbReference type="EMBL" id="GBF40663.1"/>
    </source>
</evidence>
<keyword evidence="2" id="KW-1185">Reference proteome</keyword>
<dbReference type="AlphaFoldDB" id="A0A2P2D7R0"/>
<name>A0A2P2D7R0_9LEPT</name>
<dbReference type="Proteomes" id="UP000245076">
    <property type="component" value="Unassembled WGS sequence"/>
</dbReference>
<gene>
    <name evidence="1" type="ORF">LPTSP1_36810</name>
</gene>
<dbReference type="EMBL" id="BFAY01000013">
    <property type="protein sequence ID" value="GBF40663.1"/>
    <property type="molecule type" value="Genomic_DNA"/>
</dbReference>
<protein>
    <submittedName>
        <fullName evidence="1">Uncharacterized protein</fullName>
    </submittedName>
</protein>
<comment type="caution">
    <text evidence="1">The sequence shown here is derived from an EMBL/GenBank/DDBJ whole genome shotgun (WGS) entry which is preliminary data.</text>
</comment>
<evidence type="ECO:0000313" key="2">
    <source>
        <dbReference type="Proteomes" id="UP000245076"/>
    </source>
</evidence>
<sequence>MKLSELSQEELVKMHSSCIKKENGAFYRGFACALAEVSRTWHHDSIVKYIMNQNGITLEDLKKAEVEKFDLDIIRKCL</sequence>